<organism evidence="1 2">
    <name type="scientific">Sphaerodactylus townsendi</name>
    <dbReference type="NCBI Taxonomy" id="933632"/>
    <lineage>
        <taxon>Eukaryota</taxon>
        <taxon>Metazoa</taxon>
        <taxon>Chordata</taxon>
        <taxon>Craniata</taxon>
        <taxon>Vertebrata</taxon>
        <taxon>Euteleostomi</taxon>
        <taxon>Lepidosauria</taxon>
        <taxon>Squamata</taxon>
        <taxon>Bifurcata</taxon>
        <taxon>Gekkota</taxon>
        <taxon>Sphaerodactylidae</taxon>
        <taxon>Sphaerodactylus</taxon>
    </lineage>
</organism>
<dbReference type="Proteomes" id="UP000827872">
    <property type="component" value="Linkage Group LG01"/>
</dbReference>
<sequence length="314" mass="34693">MEIRGFWWVLLLLLLLLLDRQSSGTANIPAQNPRRYQVSGIQGGSVLLPIILTSSEKVDRIEWKFQPQTGLDLGIAEFTGGKLKRLNPGNRFGQRLERADEATLRITELELGDSGLYVAQVRLASAVVEEHSFTCWVYGKEWLSRDQDRHWVPCTVASSCRTETSFLFSTEPVPEPQIFHRLVSRTAEVCNVTLKCLGSERGGIKVSWKRGNQPGVLEEVPGSDRLSANSTDLHVSWQPDSMDSTFTCLLSNSINQKSASLDLASICRSEGESHKDLNASPKGVSPRAHLGQGPAPAEVNLMPQSTPDTLQENL</sequence>
<evidence type="ECO:0000313" key="1">
    <source>
        <dbReference type="EMBL" id="KAH8015343.1"/>
    </source>
</evidence>
<name>A0ACB8G6E0_9SAUR</name>
<accession>A0ACB8G6E0</accession>
<protein>
    <submittedName>
        <fullName evidence="1">Uncharacterized protein</fullName>
    </submittedName>
</protein>
<comment type="caution">
    <text evidence="1">The sequence shown here is derived from an EMBL/GenBank/DDBJ whole genome shotgun (WGS) entry which is preliminary data.</text>
</comment>
<evidence type="ECO:0000313" key="2">
    <source>
        <dbReference type="Proteomes" id="UP000827872"/>
    </source>
</evidence>
<dbReference type="EMBL" id="CM037614">
    <property type="protein sequence ID" value="KAH8015343.1"/>
    <property type="molecule type" value="Genomic_DNA"/>
</dbReference>
<gene>
    <name evidence="1" type="ORF">K3G42_002822</name>
</gene>
<keyword evidence="2" id="KW-1185">Reference proteome</keyword>
<proteinExistence type="predicted"/>
<reference evidence="1" key="1">
    <citation type="submission" date="2021-08" db="EMBL/GenBank/DDBJ databases">
        <title>The first chromosome-level gecko genome reveals the dynamic sex chromosomes of Neotropical dwarf geckos (Sphaerodactylidae: Sphaerodactylus).</title>
        <authorList>
            <person name="Pinto B.J."/>
            <person name="Keating S.E."/>
            <person name="Gamble T."/>
        </authorList>
    </citation>
    <scope>NUCLEOTIDE SEQUENCE</scope>
    <source>
        <strain evidence="1">TG3544</strain>
    </source>
</reference>